<organism evidence="8 9">
    <name type="scientific">Aureobasidium pullulans</name>
    <name type="common">Black yeast</name>
    <name type="synonym">Pullularia pullulans</name>
    <dbReference type="NCBI Taxonomy" id="5580"/>
    <lineage>
        <taxon>Eukaryota</taxon>
        <taxon>Fungi</taxon>
        <taxon>Dikarya</taxon>
        <taxon>Ascomycota</taxon>
        <taxon>Pezizomycotina</taxon>
        <taxon>Dothideomycetes</taxon>
        <taxon>Dothideomycetidae</taxon>
        <taxon>Dothideales</taxon>
        <taxon>Saccotheciaceae</taxon>
        <taxon>Aureobasidium</taxon>
    </lineage>
</organism>
<comment type="similarity">
    <text evidence="1">Belongs to the protein-tyrosine phosphatase family. Non-receptor class dual specificity subfamily.</text>
</comment>
<dbReference type="CDD" id="cd14521">
    <property type="entry name" value="DSP_fungal_SDP1-like"/>
    <property type="match status" value="1"/>
</dbReference>
<dbReference type="PANTHER" id="PTHR10159:SF519">
    <property type="entry name" value="DUAL SPECIFICITY PROTEIN PHOSPHATASE MPK3"/>
    <property type="match status" value="1"/>
</dbReference>
<evidence type="ECO:0000256" key="3">
    <source>
        <dbReference type="ARBA" id="ARBA00022801"/>
    </source>
</evidence>
<feature type="compositionally biased region" description="Polar residues" evidence="5">
    <location>
        <begin position="179"/>
        <end position="204"/>
    </location>
</feature>
<evidence type="ECO:0000256" key="1">
    <source>
        <dbReference type="ARBA" id="ARBA00008601"/>
    </source>
</evidence>
<dbReference type="GO" id="GO:0005634">
    <property type="term" value="C:nucleus"/>
    <property type="evidence" value="ECO:0007669"/>
    <property type="project" value="TreeGrafter"/>
</dbReference>
<evidence type="ECO:0000259" key="7">
    <source>
        <dbReference type="PROSITE" id="PS50056"/>
    </source>
</evidence>
<dbReference type="GO" id="GO:0017017">
    <property type="term" value="F:MAP kinase tyrosine/serine/threonine phosphatase activity"/>
    <property type="evidence" value="ECO:0007669"/>
    <property type="project" value="TreeGrafter"/>
</dbReference>
<reference evidence="8 9" key="1">
    <citation type="submission" date="2018-10" db="EMBL/GenBank/DDBJ databases">
        <title>Fifty Aureobasidium pullulans genomes reveal a recombining polyextremotolerant generalist.</title>
        <authorList>
            <person name="Gostincar C."/>
            <person name="Turk M."/>
            <person name="Zajc J."/>
            <person name="Gunde-Cimerman N."/>
        </authorList>
    </citation>
    <scope>NUCLEOTIDE SEQUENCE [LARGE SCALE GENOMIC DNA]</scope>
    <source>
        <strain evidence="8 9">EXF-11900</strain>
    </source>
</reference>
<feature type="compositionally biased region" description="Low complexity" evidence="5">
    <location>
        <begin position="79"/>
        <end position="104"/>
    </location>
</feature>
<dbReference type="GO" id="GO:0043409">
    <property type="term" value="P:negative regulation of MAPK cascade"/>
    <property type="evidence" value="ECO:0007669"/>
    <property type="project" value="TreeGrafter"/>
</dbReference>
<dbReference type="EC" id="3.1.3.48" evidence="2"/>
<dbReference type="PROSITE" id="PS50056">
    <property type="entry name" value="TYR_PHOSPHATASE_2"/>
    <property type="match status" value="1"/>
</dbReference>
<dbReference type="EMBL" id="QZAF01000321">
    <property type="protein sequence ID" value="THV68442.1"/>
    <property type="molecule type" value="Genomic_DNA"/>
</dbReference>
<dbReference type="InterPro" id="IPR020422">
    <property type="entry name" value="TYR_PHOSPHATASE_DUAL_dom"/>
</dbReference>
<dbReference type="Proteomes" id="UP000304951">
    <property type="component" value="Unassembled WGS sequence"/>
</dbReference>
<dbReference type="PROSITE" id="PS50054">
    <property type="entry name" value="TYR_PHOSPHATASE_DUAL"/>
    <property type="match status" value="1"/>
</dbReference>
<evidence type="ECO:0000313" key="8">
    <source>
        <dbReference type="EMBL" id="THV68442.1"/>
    </source>
</evidence>
<feature type="compositionally biased region" description="Low complexity" evidence="5">
    <location>
        <begin position="581"/>
        <end position="595"/>
    </location>
</feature>
<dbReference type="Pfam" id="PF00782">
    <property type="entry name" value="DSPc"/>
    <property type="match status" value="1"/>
</dbReference>
<dbReference type="PROSITE" id="PS00383">
    <property type="entry name" value="TYR_PHOSPHATASE_1"/>
    <property type="match status" value="1"/>
</dbReference>
<sequence>MYPYTYLSTVCCLCRSYRALPGEGPTPLSDLEIVCEIAMIGDLHGPVGTSKPLPGGDVSRTGTSLQKPFESYHQHKESISTSASTSADSSPTTTASIIDDSSATEMSPGSSPESPLGKPYPTSFAMTRPHTSDNAMMHSSQPFFELQRSTTPGRKGRNLKNLAVNTSGAFVMSRAASTTSLPMSSSLEGTTNPESLGQSFSKPPSLTKRRSSKTLGLTILTPANTKALPQNGRAAVPPTPSFARPNVLRHFQSSPSLPLHITEEIREEPSLEAQQGQKEFTLPTHLRTPLKTNDSDQNFDVPQSKEEKPEAYPDGPICVYGRYLDLYLEPTAEQASNYDVILNVASEVRNPFDSATFQPSGPELRLDGGGGIQYAPKRNYMASQNSFGRENLSPVYESSPTTPKANPFLKDITSAPKSKESYKSEPEYIHIPWEHNTDIVPDLIRLVKVIDERVQLGKRVLIHCQCGVSRSATLVVAYVLYKNPSMSVQEAYDDVKKRSRWIGPNMNLIMQLQEFRSTLQRPQSRFGNTRALSPNSPPFGFTEMGRPASYDGSSVAGIKSPKTAPLPPDTAQSKLLLNPDLLAVSPGPSSAPSGLTWPSDHDEPASKKSEESTRNEAAFVDPNGRVVPVVQISEDHPILEPKIAKEPKDRPKSLNLESHIRQDSGRHITPMMSPRATEFAMAPLRPSREMDSADQFGLMSPRASEFSQSPFDRESLLGSLGMGPAVLPPVRPQRLSPDTIKSQKKVPKSLTLRPKISAPSLSEQREMQNMQSKLEAELTHDEPDFMDALASPRAFEFTQNPFANIPSESPEVEKPNAAAVNGKEDPRSPPQKNLNPITRNIFDVL</sequence>
<comment type="caution">
    <text evidence="8">The sequence shown here is derived from an EMBL/GenBank/DDBJ whole genome shotgun (WGS) entry which is preliminary data.</text>
</comment>
<feature type="region of interest" description="Disordered" evidence="5">
    <location>
        <begin position="268"/>
        <end position="312"/>
    </location>
</feature>
<dbReference type="SUPFAM" id="SSF52799">
    <property type="entry name" value="(Phosphotyrosine protein) phosphatases II"/>
    <property type="match status" value="1"/>
</dbReference>
<dbReference type="AlphaFoldDB" id="A0A4S8SD88"/>
<keyword evidence="4" id="KW-0904">Protein phosphatase</keyword>
<dbReference type="InterPro" id="IPR016130">
    <property type="entry name" value="Tyr_Pase_AS"/>
</dbReference>
<keyword evidence="3" id="KW-0378">Hydrolase</keyword>
<feature type="domain" description="Tyrosine specific protein phosphatases" evidence="7">
    <location>
        <begin position="441"/>
        <end position="498"/>
    </location>
</feature>
<feature type="region of interest" description="Disordered" evidence="5">
    <location>
        <begin position="801"/>
        <end position="845"/>
    </location>
</feature>
<protein>
    <recommendedName>
        <fullName evidence="2">protein-tyrosine-phosphatase</fullName>
        <ecNumber evidence="2">3.1.3.48</ecNumber>
    </recommendedName>
</protein>
<accession>A0A4S8SD88</accession>
<dbReference type="GO" id="GO:0005829">
    <property type="term" value="C:cytosol"/>
    <property type="evidence" value="ECO:0007669"/>
    <property type="project" value="TreeGrafter"/>
</dbReference>
<dbReference type="Gene3D" id="3.90.190.10">
    <property type="entry name" value="Protein tyrosine phosphatase superfamily"/>
    <property type="match status" value="1"/>
</dbReference>
<evidence type="ECO:0000259" key="6">
    <source>
        <dbReference type="PROSITE" id="PS50054"/>
    </source>
</evidence>
<feature type="domain" description="Tyrosine-protein phosphatase" evidence="6">
    <location>
        <begin position="356"/>
        <end position="521"/>
    </location>
</feature>
<dbReference type="InterPro" id="IPR000340">
    <property type="entry name" value="Dual-sp_phosphatase_cat-dom"/>
</dbReference>
<feature type="compositionally biased region" description="Basic and acidic residues" evidence="5">
    <location>
        <begin position="599"/>
        <end position="614"/>
    </location>
</feature>
<dbReference type="PANTHER" id="PTHR10159">
    <property type="entry name" value="DUAL SPECIFICITY PROTEIN PHOSPHATASE"/>
    <property type="match status" value="1"/>
</dbReference>
<feature type="region of interest" description="Disordered" evidence="5">
    <location>
        <begin position="46"/>
        <end position="136"/>
    </location>
</feature>
<dbReference type="InterPro" id="IPR000387">
    <property type="entry name" value="Tyr_Pase_dom"/>
</dbReference>
<evidence type="ECO:0000256" key="5">
    <source>
        <dbReference type="SAM" id="MobiDB-lite"/>
    </source>
</evidence>
<gene>
    <name evidence="8" type="ORF">D6D28_06700</name>
</gene>
<proteinExistence type="inferred from homology"/>
<feature type="region of interest" description="Disordered" evidence="5">
    <location>
        <begin position="542"/>
        <end position="619"/>
    </location>
</feature>
<dbReference type="InterPro" id="IPR029021">
    <property type="entry name" value="Prot-tyrosine_phosphatase-like"/>
</dbReference>
<feature type="compositionally biased region" description="Polar residues" evidence="5">
    <location>
        <begin position="290"/>
        <end position="301"/>
    </location>
</feature>
<evidence type="ECO:0000256" key="2">
    <source>
        <dbReference type="ARBA" id="ARBA00013064"/>
    </source>
</evidence>
<dbReference type="GO" id="GO:0008330">
    <property type="term" value="F:protein tyrosine/threonine phosphatase activity"/>
    <property type="evidence" value="ECO:0007669"/>
    <property type="project" value="TreeGrafter"/>
</dbReference>
<dbReference type="GO" id="GO:0033550">
    <property type="term" value="F:MAP kinase tyrosine phosphatase activity"/>
    <property type="evidence" value="ECO:0007669"/>
    <property type="project" value="TreeGrafter"/>
</dbReference>
<feature type="region of interest" description="Disordered" evidence="5">
    <location>
        <begin position="179"/>
        <end position="210"/>
    </location>
</feature>
<evidence type="ECO:0000313" key="9">
    <source>
        <dbReference type="Proteomes" id="UP000304951"/>
    </source>
</evidence>
<evidence type="ECO:0000256" key="4">
    <source>
        <dbReference type="ARBA" id="ARBA00022912"/>
    </source>
</evidence>
<dbReference type="SMART" id="SM00195">
    <property type="entry name" value="DSPc"/>
    <property type="match status" value="1"/>
</dbReference>
<name>A0A4S8SD88_AURPU</name>